<reference evidence="1" key="1">
    <citation type="journal article" date="2014" name="Front. Microbiol.">
        <title>High frequency of phylogenetically diverse reductive dehalogenase-homologous genes in deep subseafloor sedimentary metagenomes.</title>
        <authorList>
            <person name="Kawai M."/>
            <person name="Futagami T."/>
            <person name="Toyoda A."/>
            <person name="Takaki Y."/>
            <person name="Nishi S."/>
            <person name="Hori S."/>
            <person name="Arai W."/>
            <person name="Tsubouchi T."/>
            <person name="Morono Y."/>
            <person name="Uchiyama I."/>
            <person name="Ito T."/>
            <person name="Fujiyama A."/>
            <person name="Inagaki F."/>
            <person name="Takami H."/>
        </authorList>
    </citation>
    <scope>NUCLEOTIDE SEQUENCE</scope>
    <source>
        <strain evidence="1">Expedition CK06-06</strain>
    </source>
</reference>
<protein>
    <submittedName>
        <fullName evidence="1">Uncharacterized protein</fullName>
    </submittedName>
</protein>
<evidence type="ECO:0000313" key="1">
    <source>
        <dbReference type="EMBL" id="GAI56202.1"/>
    </source>
</evidence>
<comment type="caution">
    <text evidence="1">The sequence shown here is derived from an EMBL/GenBank/DDBJ whole genome shotgun (WGS) entry which is preliminary data.</text>
</comment>
<dbReference type="AlphaFoldDB" id="X1PIT1"/>
<gene>
    <name evidence="1" type="ORF">S06H3_56919</name>
</gene>
<accession>X1PIT1</accession>
<organism evidence="1">
    <name type="scientific">marine sediment metagenome</name>
    <dbReference type="NCBI Taxonomy" id="412755"/>
    <lineage>
        <taxon>unclassified sequences</taxon>
        <taxon>metagenomes</taxon>
        <taxon>ecological metagenomes</taxon>
    </lineage>
</organism>
<dbReference type="EMBL" id="BARV01036669">
    <property type="protein sequence ID" value="GAI56202.1"/>
    <property type="molecule type" value="Genomic_DNA"/>
</dbReference>
<feature type="non-terminal residue" evidence="1">
    <location>
        <position position="65"/>
    </location>
</feature>
<name>X1PIT1_9ZZZZ</name>
<proteinExistence type="predicted"/>
<sequence>MKTKEQINSEHNTNVLAIRASYHERQEISHEDYHRQLNTENERYEAELIANGFMEPPPGSTEARD</sequence>